<evidence type="ECO:0000256" key="8">
    <source>
        <dbReference type="ARBA" id="ARBA00061012"/>
    </source>
</evidence>
<evidence type="ECO:0000256" key="2">
    <source>
        <dbReference type="ARBA" id="ARBA00004861"/>
    </source>
</evidence>
<evidence type="ECO:0000256" key="1">
    <source>
        <dbReference type="ARBA" id="ARBA00002356"/>
    </source>
</evidence>
<keyword evidence="5 9" id="KW-0665">Pyrimidine biosynthesis</keyword>
<feature type="binding site" evidence="9 11">
    <location>
        <position position="13"/>
    </location>
    <ligand>
        <name>substrate</name>
    </ligand>
</feature>
<protein>
    <recommendedName>
        <fullName evidence="9">Orotidine 5'-phosphate decarboxylase</fullName>
        <ecNumber evidence="9">4.1.1.23</ecNumber>
    </recommendedName>
    <alternativeName>
        <fullName evidence="9">OMP decarboxylase</fullName>
        <shortName evidence="9">OMPDCase</shortName>
        <shortName evidence="9">OMPdecase</shortName>
    </alternativeName>
</protein>
<keyword evidence="15" id="KW-1185">Reference proteome</keyword>
<dbReference type="STRING" id="1114972.FD35_GL001152"/>
<evidence type="ECO:0000313" key="14">
    <source>
        <dbReference type="EMBL" id="KRL56858.1"/>
    </source>
</evidence>
<feature type="binding site" evidence="9 11">
    <location>
        <position position="220"/>
    </location>
    <ligand>
        <name>substrate</name>
    </ligand>
</feature>
<evidence type="ECO:0000256" key="7">
    <source>
        <dbReference type="ARBA" id="ARBA00049157"/>
    </source>
</evidence>
<accession>A0A0R1RRM4</accession>
<feature type="active site" description="For OMPdecase activity" evidence="10">
    <location>
        <position position="69"/>
    </location>
</feature>
<comment type="pathway">
    <text evidence="2 9 12">Pyrimidine metabolism; UMP biosynthesis via de novo pathway; UMP from orotate: step 2/2.</text>
</comment>
<sequence>MNASANSIIVALDVSTTSSVDQLLDQLSQTDDRPAVKVGMELFYSEGTAMIRHIQQCGFDIFLDLKLHDIPNTVERAAYQLGQLGIQYTTVHALGGGTMIAAAKRGLQRGAQQAHVTPPKLLAVTELTSISEKMLVNEQHVSLPMTDQVRQLAQLADTSGADGVICSPQEVTTIKPFVNDDFLLVTPGIRLTTNPADDQQRIMTPRQAAKAGSSAIVVGRPITQSSQPANAYMTIKKEWLIHD</sequence>
<dbReference type="InterPro" id="IPR014732">
    <property type="entry name" value="OMPdecase"/>
</dbReference>
<dbReference type="EMBL" id="AZFF01000002">
    <property type="protein sequence ID" value="KRL56858.1"/>
    <property type="molecule type" value="Genomic_DNA"/>
</dbReference>
<dbReference type="PROSITE" id="PS00156">
    <property type="entry name" value="OMPDECASE"/>
    <property type="match status" value="1"/>
</dbReference>
<dbReference type="GO" id="GO:0006207">
    <property type="term" value="P:'de novo' pyrimidine nucleobase biosynthetic process"/>
    <property type="evidence" value="ECO:0007669"/>
    <property type="project" value="InterPro"/>
</dbReference>
<dbReference type="FunFam" id="3.20.20.70:FF:000015">
    <property type="entry name" value="Orotidine 5'-phosphate decarboxylase"/>
    <property type="match status" value="1"/>
</dbReference>
<dbReference type="EC" id="4.1.1.23" evidence="9"/>
<feature type="active site" description="For OMPdecase activity" evidence="10">
    <location>
        <position position="66"/>
    </location>
</feature>
<dbReference type="HAMAP" id="MF_01200_B">
    <property type="entry name" value="OMPdecase_type1_B"/>
    <property type="match status" value="1"/>
</dbReference>
<dbReference type="PATRIC" id="fig|1114972.6.peg.1167"/>
<evidence type="ECO:0000313" key="15">
    <source>
        <dbReference type="Proteomes" id="UP000051999"/>
    </source>
</evidence>
<dbReference type="GO" id="GO:0004590">
    <property type="term" value="F:orotidine-5'-phosphate decarboxylase activity"/>
    <property type="evidence" value="ECO:0007669"/>
    <property type="project" value="UniProtKB-UniRule"/>
</dbReference>
<evidence type="ECO:0000256" key="11">
    <source>
        <dbReference type="PIRSR" id="PIRSR614732-2"/>
    </source>
</evidence>
<dbReference type="RefSeq" id="WP_017262448.1">
    <property type="nucleotide sequence ID" value="NZ_AUAW01000004.1"/>
</dbReference>
<dbReference type="NCBIfam" id="NF001273">
    <property type="entry name" value="PRK00230.1"/>
    <property type="match status" value="1"/>
</dbReference>
<evidence type="ECO:0000256" key="6">
    <source>
        <dbReference type="ARBA" id="ARBA00023239"/>
    </source>
</evidence>
<feature type="binding site" evidence="9 11">
    <location>
        <position position="199"/>
    </location>
    <ligand>
        <name>substrate</name>
    </ligand>
</feature>
<dbReference type="NCBIfam" id="TIGR01740">
    <property type="entry name" value="pyrF"/>
    <property type="match status" value="1"/>
</dbReference>
<dbReference type="GO" id="GO:0044205">
    <property type="term" value="P:'de novo' UMP biosynthetic process"/>
    <property type="evidence" value="ECO:0007669"/>
    <property type="project" value="UniProtKB-UniRule"/>
</dbReference>
<dbReference type="InterPro" id="IPR013785">
    <property type="entry name" value="Aldolase_TIM"/>
</dbReference>
<dbReference type="OrthoDB" id="9806203at2"/>
<feature type="active site" description="For OMPdecase activity" evidence="10">
    <location>
        <position position="64"/>
    </location>
</feature>
<feature type="domain" description="Orotidine 5'-phosphate decarboxylase" evidence="13">
    <location>
        <begin position="7"/>
        <end position="235"/>
    </location>
</feature>
<feature type="binding site" evidence="9 11">
    <location>
        <position position="190"/>
    </location>
    <ligand>
        <name>substrate</name>
    </ligand>
</feature>
<dbReference type="eggNOG" id="COG0284">
    <property type="taxonomic scope" value="Bacteria"/>
</dbReference>
<comment type="catalytic activity">
    <reaction evidence="7 9 12">
        <text>orotidine 5'-phosphate + H(+) = UMP + CO2</text>
        <dbReference type="Rhea" id="RHEA:11596"/>
        <dbReference type="ChEBI" id="CHEBI:15378"/>
        <dbReference type="ChEBI" id="CHEBI:16526"/>
        <dbReference type="ChEBI" id="CHEBI:57538"/>
        <dbReference type="ChEBI" id="CHEBI:57865"/>
        <dbReference type="EC" id="4.1.1.23"/>
    </reaction>
</comment>
<organism evidence="14 15">
    <name type="scientific">Furfurilactobacillus rossiae DSM 15814</name>
    <dbReference type="NCBI Taxonomy" id="1114972"/>
    <lineage>
        <taxon>Bacteria</taxon>
        <taxon>Bacillati</taxon>
        <taxon>Bacillota</taxon>
        <taxon>Bacilli</taxon>
        <taxon>Lactobacillales</taxon>
        <taxon>Lactobacillaceae</taxon>
        <taxon>Furfurilactobacillus</taxon>
    </lineage>
</organism>
<comment type="similarity">
    <text evidence="8 9">Belongs to the OMP decarboxylase family. Type 1 subfamily.</text>
</comment>
<evidence type="ECO:0000256" key="5">
    <source>
        <dbReference type="ARBA" id="ARBA00022975"/>
    </source>
</evidence>
<dbReference type="InterPro" id="IPR047596">
    <property type="entry name" value="OMPdecase_bac"/>
</dbReference>
<dbReference type="SUPFAM" id="SSF51366">
    <property type="entry name" value="Ribulose-phoshate binding barrel"/>
    <property type="match status" value="1"/>
</dbReference>
<dbReference type="InterPro" id="IPR018089">
    <property type="entry name" value="OMPdecase_AS"/>
</dbReference>
<dbReference type="InterPro" id="IPR001754">
    <property type="entry name" value="OMPdeCOase_dom"/>
</dbReference>
<feature type="binding site" evidence="9 11">
    <location>
        <position position="128"/>
    </location>
    <ligand>
        <name>substrate</name>
    </ligand>
</feature>
<evidence type="ECO:0000256" key="12">
    <source>
        <dbReference type="RuleBase" id="RU000512"/>
    </source>
</evidence>
<evidence type="ECO:0000256" key="3">
    <source>
        <dbReference type="ARBA" id="ARBA00011738"/>
    </source>
</evidence>
<dbReference type="GO" id="GO:0005829">
    <property type="term" value="C:cytosol"/>
    <property type="evidence" value="ECO:0007669"/>
    <property type="project" value="TreeGrafter"/>
</dbReference>
<dbReference type="AlphaFoldDB" id="A0A0R1RRM4"/>
<gene>
    <name evidence="9" type="primary">pyrF</name>
    <name evidence="14" type="ORF">FD35_GL001152</name>
</gene>
<proteinExistence type="inferred from homology"/>
<feature type="active site" description="Proton donor" evidence="9">
    <location>
        <position position="66"/>
    </location>
</feature>
<dbReference type="SMART" id="SM00934">
    <property type="entry name" value="OMPdecase"/>
    <property type="match status" value="1"/>
</dbReference>
<feature type="binding site" evidence="9 11">
    <location>
        <position position="37"/>
    </location>
    <ligand>
        <name>substrate</name>
    </ligand>
</feature>
<keyword evidence="4 9" id="KW-0210">Decarboxylase</keyword>
<dbReference type="Proteomes" id="UP000051999">
    <property type="component" value="Unassembled WGS sequence"/>
</dbReference>
<dbReference type="Gene3D" id="3.20.20.70">
    <property type="entry name" value="Aldolase class I"/>
    <property type="match status" value="1"/>
</dbReference>
<name>A0A0R1RRM4_9LACO</name>
<feature type="binding site" evidence="9">
    <location>
        <begin position="64"/>
        <end position="73"/>
    </location>
    <ligand>
        <name>substrate</name>
    </ligand>
</feature>
<reference evidence="14 15" key="1">
    <citation type="journal article" date="2015" name="Genome Announc.">
        <title>Expanding the biotechnology potential of lactobacilli through comparative genomics of 213 strains and associated genera.</title>
        <authorList>
            <person name="Sun Z."/>
            <person name="Harris H.M."/>
            <person name="McCann A."/>
            <person name="Guo C."/>
            <person name="Argimon S."/>
            <person name="Zhang W."/>
            <person name="Yang X."/>
            <person name="Jeffery I.B."/>
            <person name="Cooney J.C."/>
            <person name="Kagawa T.F."/>
            <person name="Liu W."/>
            <person name="Song Y."/>
            <person name="Salvetti E."/>
            <person name="Wrobel A."/>
            <person name="Rasinkangas P."/>
            <person name="Parkhill J."/>
            <person name="Rea M.C."/>
            <person name="O'Sullivan O."/>
            <person name="Ritari J."/>
            <person name="Douillard F.P."/>
            <person name="Paul Ross R."/>
            <person name="Yang R."/>
            <person name="Briner A.E."/>
            <person name="Felis G.E."/>
            <person name="de Vos W.M."/>
            <person name="Barrangou R."/>
            <person name="Klaenhammer T.R."/>
            <person name="Caufield P.W."/>
            <person name="Cui Y."/>
            <person name="Zhang H."/>
            <person name="O'Toole P.W."/>
        </authorList>
    </citation>
    <scope>NUCLEOTIDE SEQUENCE [LARGE SCALE GENOMIC DNA]</scope>
    <source>
        <strain evidence="14 15">DSM 15814</strain>
    </source>
</reference>
<feature type="binding site" evidence="9 11">
    <location>
        <position position="219"/>
    </location>
    <ligand>
        <name>substrate</name>
    </ligand>
</feature>
<dbReference type="Pfam" id="PF00215">
    <property type="entry name" value="OMPdecase"/>
    <property type="match status" value="1"/>
</dbReference>
<dbReference type="PANTHER" id="PTHR32119:SF2">
    <property type="entry name" value="OROTIDINE 5'-PHOSPHATE DECARBOXYLASE"/>
    <property type="match status" value="1"/>
</dbReference>
<dbReference type="InterPro" id="IPR011060">
    <property type="entry name" value="RibuloseP-bd_barrel"/>
</dbReference>
<dbReference type="PANTHER" id="PTHR32119">
    <property type="entry name" value="OROTIDINE 5'-PHOSPHATE DECARBOXYLASE"/>
    <property type="match status" value="1"/>
</dbReference>
<keyword evidence="6 9" id="KW-0456">Lyase</keyword>
<dbReference type="UniPathway" id="UPA00070">
    <property type="reaction ID" value="UER00120"/>
</dbReference>
<dbReference type="CDD" id="cd04725">
    <property type="entry name" value="OMP_decarboxylase_like"/>
    <property type="match status" value="1"/>
</dbReference>
<evidence type="ECO:0000259" key="13">
    <source>
        <dbReference type="SMART" id="SM00934"/>
    </source>
</evidence>
<evidence type="ECO:0000256" key="10">
    <source>
        <dbReference type="PIRSR" id="PIRSR614732-1"/>
    </source>
</evidence>
<comment type="caution">
    <text evidence="14">The sequence shown here is derived from an EMBL/GenBank/DDBJ whole genome shotgun (WGS) entry which is preliminary data.</text>
</comment>
<evidence type="ECO:0000256" key="9">
    <source>
        <dbReference type="HAMAP-Rule" id="MF_01200"/>
    </source>
</evidence>
<comment type="subunit">
    <text evidence="3 9">Homodimer.</text>
</comment>
<evidence type="ECO:0000256" key="4">
    <source>
        <dbReference type="ARBA" id="ARBA00022793"/>
    </source>
</evidence>
<comment type="function">
    <text evidence="1 9">Catalyzes the decarboxylation of orotidine 5'-monophosphate (OMP) to uridine 5'-monophosphate (UMP).</text>
</comment>